<dbReference type="OrthoDB" id="9837980at2"/>
<keyword evidence="4" id="KW-1185">Reference proteome</keyword>
<evidence type="ECO:0000256" key="2">
    <source>
        <dbReference type="SAM" id="SignalP"/>
    </source>
</evidence>
<dbReference type="AlphaFoldDB" id="A6GB02"/>
<dbReference type="RefSeq" id="WP_006973893.1">
    <property type="nucleotide sequence ID" value="NZ_ABCS01000054.1"/>
</dbReference>
<sequence>MRAIRSLALALPLALIAPMVVQPGTARADAGATQMGEDGEKNYDFGLKVRIELRMEDGTTVKHRGDMRTMGMDWRFEFDGADHHHVLVLNAEGKEGDKVMPLTLSYERDGMDVIAPYKSDWKTRKRETLWTTDGKLAIALTLIPYKFEHEDKSRDDKDKIIGNEGEDDDDPLGGNLFN</sequence>
<feature type="compositionally biased region" description="Basic and acidic residues" evidence="1">
    <location>
        <begin position="151"/>
        <end position="161"/>
    </location>
</feature>
<feature type="region of interest" description="Disordered" evidence="1">
    <location>
        <begin position="151"/>
        <end position="178"/>
    </location>
</feature>
<name>A6GB02_9BACT</name>
<dbReference type="EMBL" id="ABCS01000054">
    <property type="protein sequence ID" value="EDM76987.1"/>
    <property type="molecule type" value="Genomic_DNA"/>
</dbReference>
<dbReference type="Proteomes" id="UP000005801">
    <property type="component" value="Unassembled WGS sequence"/>
</dbReference>
<reference evidence="3 4" key="1">
    <citation type="submission" date="2007-06" db="EMBL/GenBank/DDBJ databases">
        <authorList>
            <person name="Shimkets L."/>
            <person name="Ferriera S."/>
            <person name="Johnson J."/>
            <person name="Kravitz S."/>
            <person name="Beeson K."/>
            <person name="Sutton G."/>
            <person name="Rogers Y.-H."/>
            <person name="Friedman R."/>
            <person name="Frazier M."/>
            <person name="Venter J.C."/>
        </authorList>
    </citation>
    <scope>NUCLEOTIDE SEQUENCE [LARGE SCALE GENOMIC DNA]</scope>
    <source>
        <strain evidence="3 4">SIR-1</strain>
    </source>
</reference>
<evidence type="ECO:0000313" key="4">
    <source>
        <dbReference type="Proteomes" id="UP000005801"/>
    </source>
</evidence>
<evidence type="ECO:0000256" key="1">
    <source>
        <dbReference type="SAM" id="MobiDB-lite"/>
    </source>
</evidence>
<protein>
    <submittedName>
        <fullName evidence="3">Uncharacterized protein</fullName>
    </submittedName>
</protein>
<organism evidence="3 4">
    <name type="scientific">Plesiocystis pacifica SIR-1</name>
    <dbReference type="NCBI Taxonomy" id="391625"/>
    <lineage>
        <taxon>Bacteria</taxon>
        <taxon>Pseudomonadati</taxon>
        <taxon>Myxococcota</taxon>
        <taxon>Polyangia</taxon>
        <taxon>Nannocystales</taxon>
        <taxon>Nannocystaceae</taxon>
        <taxon>Plesiocystis</taxon>
    </lineage>
</organism>
<gene>
    <name evidence="3" type="ORF">PPSIR1_13275</name>
</gene>
<accession>A6GB02</accession>
<evidence type="ECO:0000313" key="3">
    <source>
        <dbReference type="EMBL" id="EDM76987.1"/>
    </source>
</evidence>
<keyword evidence="2" id="KW-0732">Signal</keyword>
<feature type="chain" id="PRO_5002697615" evidence="2">
    <location>
        <begin position="29"/>
        <end position="178"/>
    </location>
</feature>
<comment type="caution">
    <text evidence="3">The sequence shown here is derived from an EMBL/GenBank/DDBJ whole genome shotgun (WGS) entry which is preliminary data.</text>
</comment>
<feature type="signal peptide" evidence="2">
    <location>
        <begin position="1"/>
        <end position="28"/>
    </location>
</feature>
<proteinExistence type="predicted"/>